<dbReference type="AlphaFoldDB" id="A0A0E9RJT0"/>
<sequence>MSVNCFYLFLFHLYVNEPYFRFLDDLVLQWHMVYTLVYEHTVSLPKSFGMAELKFVIFVVHLICLDLRS</sequence>
<proteinExistence type="predicted"/>
<protein>
    <submittedName>
        <fullName evidence="1">Uncharacterized protein</fullName>
    </submittedName>
</protein>
<evidence type="ECO:0000313" key="1">
    <source>
        <dbReference type="EMBL" id="JAH28598.1"/>
    </source>
</evidence>
<name>A0A0E9RJT0_ANGAN</name>
<dbReference type="EMBL" id="GBXM01079979">
    <property type="protein sequence ID" value="JAH28598.1"/>
    <property type="molecule type" value="Transcribed_RNA"/>
</dbReference>
<reference evidence="1" key="2">
    <citation type="journal article" date="2015" name="Fish Shellfish Immunol.">
        <title>Early steps in the European eel (Anguilla anguilla)-Vibrio vulnificus interaction in the gills: Role of the RtxA13 toxin.</title>
        <authorList>
            <person name="Callol A."/>
            <person name="Pajuelo D."/>
            <person name="Ebbesson L."/>
            <person name="Teles M."/>
            <person name="MacKenzie S."/>
            <person name="Amaro C."/>
        </authorList>
    </citation>
    <scope>NUCLEOTIDE SEQUENCE</scope>
</reference>
<accession>A0A0E9RJT0</accession>
<organism evidence="1">
    <name type="scientific">Anguilla anguilla</name>
    <name type="common">European freshwater eel</name>
    <name type="synonym">Muraena anguilla</name>
    <dbReference type="NCBI Taxonomy" id="7936"/>
    <lineage>
        <taxon>Eukaryota</taxon>
        <taxon>Metazoa</taxon>
        <taxon>Chordata</taxon>
        <taxon>Craniata</taxon>
        <taxon>Vertebrata</taxon>
        <taxon>Euteleostomi</taxon>
        <taxon>Actinopterygii</taxon>
        <taxon>Neopterygii</taxon>
        <taxon>Teleostei</taxon>
        <taxon>Anguilliformes</taxon>
        <taxon>Anguillidae</taxon>
        <taxon>Anguilla</taxon>
    </lineage>
</organism>
<reference evidence="1" key="1">
    <citation type="submission" date="2014-11" db="EMBL/GenBank/DDBJ databases">
        <authorList>
            <person name="Amaro Gonzalez C."/>
        </authorList>
    </citation>
    <scope>NUCLEOTIDE SEQUENCE</scope>
</reference>